<evidence type="ECO:0000313" key="4">
    <source>
        <dbReference type="EMBL" id="SDR08194.1"/>
    </source>
</evidence>
<feature type="compositionally biased region" description="Basic and acidic residues" evidence="2">
    <location>
        <begin position="294"/>
        <end position="304"/>
    </location>
</feature>
<feature type="coiled-coil region" evidence="1">
    <location>
        <begin position="34"/>
        <end position="89"/>
    </location>
</feature>
<dbReference type="SUPFAM" id="SSF54001">
    <property type="entry name" value="Cysteine proteinases"/>
    <property type="match status" value="1"/>
</dbReference>
<proteinExistence type="predicted"/>
<protein>
    <submittedName>
        <fullName evidence="4">NlpC/P60 family protein</fullName>
    </submittedName>
</protein>
<evidence type="ECO:0000256" key="2">
    <source>
        <dbReference type="SAM" id="MobiDB-lite"/>
    </source>
</evidence>
<dbReference type="AlphaFoldDB" id="A0A1H1G4N4"/>
<dbReference type="STRING" id="35622.SAMN04489764_3369"/>
<keyword evidence="5" id="KW-1185">Reference proteome</keyword>
<dbReference type="InterPro" id="IPR038765">
    <property type="entry name" value="Papain-like_cys_pep_sf"/>
</dbReference>
<keyword evidence="3" id="KW-0732">Signal</keyword>
<accession>A0A1H1G4N4</accession>
<evidence type="ECO:0000256" key="3">
    <source>
        <dbReference type="SAM" id="SignalP"/>
    </source>
</evidence>
<keyword evidence="1" id="KW-0175">Coiled coil</keyword>
<dbReference type="EMBL" id="FNKK01000002">
    <property type="protein sequence ID" value="SDR08194.1"/>
    <property type="molecule type" value="Genomic_DNA"/>
</dbReference>
<reference evidence="4 5" key="1">
    <citation type="submission" date="2016-10" db="EMBL/GenBank/DDBJ databases">
        <authorList>
            <person name="de Groot N.N."/>
        </authorList>
    </citation>
    <scope>NUCLEOTIDE SEQUENCE [LARGE SCALE GENOMIC DNA]</scope>
    <source>
        <strain evidence="4 5">DSM 43794</strain>
    </source>
</reference>
<feature type="compositionally biased region" description="Basic residues" evidence="2">
    <location>
        <begin position="281"/>
        <end position="293"/>
    </location>
</feature>
<sequence>MPVGIGRLPVVAGVVCVALLLPSQGALADPQPTVAQARAKLAKLNERADKVVDQYNAARERYRSAKKKYDKLNKDLKRQARTVEGLRRELVGVARSAYQTGGLLGWPSLLSQNDPAATLGGLASMSQLAAERAQALKAFERATRSLRERRDRAKSAYKEAESTLEDLREEKKKVEKLVAEQTRLLQRLGTYNRGNPNSQGVKYTGDASGDARAVLQFAYAQIGKPYRFGGEGPDGWDCSGLTQASWRAGGGEPAPHHLPAVGVGGPAPGVAGRPAAGRPHLQQRHQPRRYLRGRRQDGSRAADR</sequence>
<dbReference type="PANTHER" id="PTHR47359">
    <property type="entry name" value="PEPTIDOGLYCAN DL-ENDOPEPTIDASE CWLO"/>
    <property type="match status" value="1"/>
</dbReference>
<dbReference type="Gene3D" id="6.10.250.3150">
    <property type="match status" value="1"/>
</dbReference>
<feature type="region of interest" description="Disordered" evidence="2">
    <location>
        <begin position="248"/>
        <end position="304"/>
    </location>
</feature>
<organism evidence="4 5">
    <name type="scientific">Thermostaphylospora chromogena</name>
    <dbReference type="NCBI Taxonomy" id="35622"/>
    <lineage>
        <taxon>Bacteria</taxon>
        <taxon>Bacillati</taxon>
        <taxon>Actinomycetota</taxon>
        <taxon>Actinomycetes</taxon>
        <taxon>Streptosporangiales</taxon>
        <taxon>Thermomonosporaceae</taxon>
        <taxon>Thermostaphylospora</taxon>
    </lineage>
</organism>
<dbReference type="PANTHER" id="PTHR47359:SF3">
    <property type="entry name" value="NLP_P60 DOMAIN-CONTAINING PROTEIN-RELATED"/>
    <property type="match status" value="1"/>
</dbReference>
<feature type="chain" id="PRO_5011467409" evidence="3">
    <location>
        <begin position="29"/>
        <end position="304"/>
    </location>
</feature>
<dbReference type="InterPro" id="IPR051794">
    <property type="entry name" value="PG_Endopeptidase_C40"/>
</dbReference>
<evidence type="ECO:0000256" key="1">
    <source>
        <dbReference type="SAM" id="Coils"/>
    </source>
</evidence>
<gene>
    <name evidence="4" type="ORF">SAMN04489764_3369</name>
</gene>
<evidence type="ECO:0000313" key="5">
    <source>
        <dbReference type="Proteomes" id="UP000217103"/>
    </source>
</evidence>
<dbReference type="Proteomes" id="UP000217103">
    <property type="component" value="Unassembled WGS sequence"/>
</dbReference>
<dbReference type="Gene3D" id="3.90.1720.10">
    <property type="entry name" value="endopeptidase domain like (from Nostoc punctiforme)"/>
    <property type="match status" value="1"/>
</dbReference>
<feature type="compositionally biased region" description="Low complexity" evidence="2">
    <location>
        <begin position="268"/>
        <end position="280"/>
    </location>
</feature>
<name>A0A1H1G4N4_9ACTN</name>
<feature type="signal peptide" evidence="3">
    <location>
        <begin position="1"/>
        <end position="28"/>
    </location>
</feature>
<feature type="coiled-coil region" evidence="1">
    <location>
        <begin position="136"/>
        <end position="187"/>
    </location>
</feature>